<dbReference type="EMBL" id="BMVO01000027">
    <property type="protein sequence ID" value="GHB26209.1"/>
    <property type="molecule type" value="Genomic_DNA"/>
</dbReference>
<protein>
    <submittedName>
        <fullName evidence="2">Uncharacterized protein</fullName>
    </submittedName>
</protein>
<sequence length="164" mass="17551">MRAGAGWTLRLTDQRRAEAAALGLDTSSTAQVRAQSPTRTSGAGEVSRLATSASNDLSVRQMGARAARTHLIDDPSHIQPAQKLGSGRQSTQTLHHGLHHNFKALTLGPGREDREAIDTPGQRQTTGPGHSRTGHTIRINDPRSTGLDPDIPAAEVVERLPSYE</sequence>
<reference evidence="3" key="1">
    <citation type="journal article" date="2019" name="Int. J. Syst. Evol. Microbiol.">
        <title>The Global Catalogue of Microorganisms (GCM) 10K type strain sequencing project: providing services to taxonomists for standard genome sequencing and annotation.</title>
        <authorList>
            <consortium name="The Broad Institute Genomics Platform"/>
            <consortium name="The Broad Institute Genome Sequencing Center for Infectious Disease"/>
            <person name="Wu L."/>
            <person name="Ma J."/>
        </authorList>
    </citation>
    <scope>NUCLEOTIDE SEQUENCE [LARGE SCALE GENOMIC DNA]</scope>
    <source>
        <strain evidence="3">JCM 4737</strain>
    </source>
</reference>
<dbReference type="Proteomes" id="UP000599437">
    <property type="component" value="Unassembled WGS sequence"/>
</dbReference>
<gene>
    <name evidence="2" type="ORF">GCM10010346_57350</name>
</gene>
<keyword evidence="3" id="KW-1185">Reference proteome</keyword>
<evidence type="ECO:0000313" key="3">
    <source>
        <dbReference type="Proteomes" id="UP000599437"/>
    </source>
</evidence>
<feature type="region of interest" description="Disordered" evidence="1">
    <location>
        <begin position="70"/>
        <end position="164"/>
    </location>
</feature>
<proteinExistence type="predicted"/>
<comment type="caution">
    <text evidence="2">The sequence shown here is derived from an EMBL/GenBank/DDBJ whole genome shotgun (WGS) entry which is preliminary data.</text>
</comment>
<feature type="compositionally biased region" description="Polar residues" evidence="1">
    <location>
        <begin position="28"/>
        <end position="41"/>
    </location>
</feature>
<evidence type="ECO:0000256" key="1">
    <source>
        <dbReference type="SAM" id="MobiDB-lite"/>
    </source>
</evidence>
<organism evidence="2 3">
    <name type="scientific">Streptomyces chryseus</name>
    <dbReference type="NCBI Taxonomy" id="68186"/>
    <lineage>
        <taxon>Bacteria</taxon>
        <taxon>Bacillati</taxon>
        <taxon>Actinomycetota</taxon>
        <taxon>Actinomycetes</taxon>
        <taxon>Kitasatosporales</taxon>
        <taxon>Streptomycetaceae</taxon>
        <taxon>Streptomyces</taxon>
    </lineage>
</organism>
<accession>A0ABQ3E529</accession>
<feature type="region of interest" description="Disordered" evidence="1">
    <location>
        <begin position="28"/>
        <end position="52"/>
    </location>
</feature>
<name>A0ABQ3E529_9ACTN</name>
<evidence type="ECO:0000313" key="2">
    <source>
        <dbReference type="EMBL" id="GHB26209.1"/>
    </source>
</evidence>